<comment type="similarity">
    <text evidence="1">Belongs to the shaker potassium channel beta subunit family.</text>
</comment>
<name>A0ABV9FHY6_9BACL</name>
<keyword evidence="2" id="KW-0521">NADP</keyword>
<dbReference type="PRINTS" id="PR01577">
    <property type="entry name" value="KCNABCHANNEL"/>
</dbReference>
<evidence type="ECO:0000313" key="6">
    <source>
        <dbReference type="Proteomes" id="UP001596028"/>
    </source>
</evidence>
<reference evidence="6" key="1">
    <citation type="journal article" date="2019" name="Int. J. Syst. Evol. Microbiol.">
        <title>The Global Catalogue of Microorganisms (GCM) 10K type strain sequencing project: providing services to taxonomists for standard genome sequencing and annotation.</title>
        <authorList>
            <consortium name="The Broad Institute Genomics Platform"/>
            <consortium name="The Broad Institute Genome Sequencing Center for Infectious Disease"/>
            <person name="Wu L."/>
            <person name="Ma J."/>
        </authorList>
    </citation>
    <scope>NUCLEOTIDE SEQUENCE [LARGE SCALE GENOMIC DNA]</scope>
    <source>
        <strain evidence="6">CCUG 49571</strain>
    </source>
</reference>
<protein>
    <submittedName>
        <fullName evidence="5">Aldo/keto reductase</fullName>
    </submittedName>
</protein>
<dbReference type="PANTHER" id="PTHR43150:SF4">
    <property type="entry name" value="L-GLYCERALDEHYDE 3-PHOSPHATE REDUCTASE"/>
    <property type="match status" value="1"/>
</dbReference>
<sequence length="332" mass="36346">MSYQANPHRYDRMVYHRTGLSGLKLPAFSLGLWYNFGGVDAYEKGRALVRGAFDLGITHFDLANVYGPPPGSAEEMFGRLLATDLAPYRDELVVATKASGQMFEGPYGGGGSRKTFVAALDRSLQRLGLDYVDIFYAHGLDPEVPLEETMAALDHAVRQGKALYVGICSHDTAQSAEAIRILRELGTPMLIHQHDYSMLNRGNEGALQQMLADNGVGAIVFSPLAQGILTGKYVSGFPDDSRANSPTGHFDKNWVTDATIRKLKRLAEIAERRGQTLPQMALAWLFRDGKVTSAILGASRVEQLAENVAALNGLRFGDDERLTIERILSGEE</sequence>
<dbReference type="InterPro" id="IPR036812">
    <property type="entry name" value="NAD(P)_OxRdtase_dom_sf"/>
</dbReference>
<evidence type="ECO:0000256" key="1">
    <source>
        <dbReference type="ARBA" id="ARBA00006515"/>
    </source>
</evidence>
<dbReference type="PANTHER" id="PTHR43150">
    <property type="entry name" value="HYPERKINETIC, ISOFORM M"/>
    <property type="match status" value="1"/>
</dbReference>
<evidence type="ECO:0000259" key="4">
    <source>
        <dbReference type="Pfam" id="PF00248"/>
    </source>
</evidence>
<keyword evidence="6" id="KW-1185">Reference proteome</keyword>
<comment type="caution">
    <text evidence="5">The sequence shown here is derived from an EMBL/GenBank/DDBJ whole genome shotgun (WGS) entry which is preliminary data.</text>
</comment>
<dbReference type="EMBL" id="JBHSEP010000019">
    <property type="protein sequence ID" value="MFC4600799.1"/>
    <property type="molecule type" value="Genomic_DNA"/>
</dbReference>
<evidence type="ECO:0000256" key="2">
    <source>
        <dbReference type="ARBA" id="ARBA00022857"/>
    </source>
</evidence>
<dbReference type="RefSeq" id="WP_378100212.1">
    <property type="nucleotide sequence ID" value="NZ_JBHSEP010000019.1"/>
</dbReference>
<dbReference type="InterPro" id="IPR005399">
    <property type="entry name" value="K_chnl_volt-dep_bsu_KCNAB-rel"/>
</dbReference>
<dbReference type="Gene3D" id="3.20.20.100">
    <property type="entry name" value="NADP-dependent oxidoreductase domain"/>
    <property type="match status" value="1"/>
</dbReference>
<dbReference type="InterPro" id="IPR023210">
    <property type="entry name" value="NADP_OxRdtase_dom"/>
</dbReference>
<evidence type="ECO:0000256" key="3">
    <source>
        <dbReference type="ARBA" id="ARBA00023002"/>
    </source>
</evidence>
<gene>
    <name evidence="5" type="ORF">ACFO3S_21320</name>
</gene>
<feature type="domain" description="NADP-dependent oxidoreductase" evidence="4">
    <location>
        <begin position="30"/>
        <end position="326"/>
    </location>
</feature>
<accession>A0ABV9FHY6</accession>
<evidence type="ECO:0000313" key="5">
    <source>
        <dbReference type="EMBL" id="MFC4600799.1"/>
    </source>
</evidence>
<keyword evidence="3" id="KW-0560">Oxidoreductase</keyword>
<dbReference type="Proteomes" id="UP001596028">
    <property type="component" value="Unassembled WGS sequence"/>
</dbReference>
<dbReference type="Pfam" id="PF00248">
    <property type="entry name" value="Aldo_ket_red"/>
    <property type="match status" value="1"/>
</dbReference>
<dbReference type="SUPFAM" id="SSF51430">
    <property type="entry name" value="NAD(P)-linked oxidoreductase"/>
    <property type="match status" value="1"/>
</dbReference>
<organism evidence="5 6">
    <name type="scientific">Cohnella hongkongensis</name>
    <dbReference type="NCBI Taxonomy" id="178337"/>
    <lineage>
        <taxon>Bacteria</taxon>
        <taxon>Bacillati</taxon>
        <taxon>Bacillota</taxon>
        <taxon>Bacilli</taxon>
        <taxon>Bacillales</taxon>
        <taxon>Paenibacillaceae</taxon>
        <taxon>Cohnella</taxon>
    </lineage>
</organism>
<proteinExistence type="inferred from homology"/>